<dbReference type="GO" id="GO:0016020">
    <property type="term" value="C:membrane"/>
    <property type="evidence" value="ECO:0007669"/>
    <property type="project" value="TreeGrafter"/>
</dbReference>
<dbReference type="Proteomes" id="UP000007303">
    <property type="component" value="Unassembled WGS sequence"/>
</dbReference>
<evidence type="ECO:0000256" key="1">
    <source>
        <dbReference type="ARBA" id="ARBA00008645"/>
    </source>
</evidence>
<dbReference type="PANTHER" id="PTHR43798:SF14">
    <property type="entry name" value="SERINE HYDROLASE-LIKE PROTEIN DDB_G0286239"/>
    <property type="match status" value="1"/>
</dbReference>
<dbReference type="Gene3D" id="3.40.50.1820">
    <property type="entry name" value="alpha/beta hydrolase"/>
    <property type="match status" value="2"/>
</dbReference>
<dbReference type="GeneTree" id="ENSGT00530000063960"/>
<keyword evidence="2" id="KW-0378">Hydrolase</keyword>
<reference evidence="3" key="2">
    <citation type="submission" date="2025-08" db="UniProtKB">
        <authorList>
            <consortium name="Ensembl"/>
        </authorList>
    </citation>
    <scope>IDENTIFICATION</scope>
</reference>
<evidence type="ECO:0000313" key="4">
    <source>
        <dbReference type="Proteomes" id="UP000007303"/>
    </source>
</evidence>
<evidence type="ECO:0000313" key="3">
    <source>
        <dbReference type="Ensembl" id="ENSTNIP00000008216.1"/>
    </source>
</evidence>
<reference evidence="4" key="1">
    <citation type="journal article" date="2004" name="Nature">
        <title>Genome duplication in the teleost fish Tetraodon nigroviridis reveals the early vertebrate proto-karyotype.</title>
        <authorList>
            <person name="Jaillon O."/>
            <person name="Aury J.-M."/>
            <person name="Brunet F."/>
            <person name="Petit J.-L."/>
            <person name="Stange-Thomann N."/>
            <person name="Mauceli E."/>
            <person name="Bouneau L."/>
            <person name="Fischer C."/>
            <person name="Ozouf-Costaz C."/>
            <person name="Bernot A."/>
            <person name="Nicaud S."/>
            <person name="Jaffe D."/>
            <person name="Fisher S."/>
            <person name="Lutfalla G."/>
            <person name="Dossat C."/>
            <person name="Segurens B."/>
            <person name="Dasilva C."/>
            <person name="Salanoubat M."/>
            <person name="Levy M."/>
            <person name="Boudet N."/>
            <person name="Castellano S."/>
            <person name="Anthouard V."/>
            <person name="Jubin C."/>
            <person name="Castelli V."/>
            <person name="Katinka M."/>
            <person name="Vacherie B."/>
            <person name="Biemont C."/>
            <person name="Skalli Z."/>
            <person name="Cattolico L."/>
            <person name="Poulain J."/>
            <person name="De Berardinis V."/>
            <person name="Cruaud C."/>
            <person name="Duprat S."/>
            <person name="Brottier P."/>
            <person name="Coutanceau J.-P."/>
            <person name="Gouzy J."/>
            <person name="Parra G."/>
            <person name="Lardier G."/>
            <person name="Chapple C."/>
            <person name="McKernan K.J."/>
            <person name="McEwan P."/>
            <person name="Bosak S."/>
            <person name="Kellis M."/>
            <person name="Volff J.-N."/>
            <person name="Guigo R."/>
            <person name="Zody M.C."/>
            <person name="Mesirov J."/>
            <person name="Lindblad-Toh K."/>
            <person name="Birren B."/>
            <person name="Nusbaum C."/>
            <person name="Kahn D."/>
            <person name="Robinson-Rechavi M."/>
            <person name="Laudet V."/>
            <person name="Schachter V."/>
            <person name="Quetier F."/>
            <person name="Saurin W."/>
            <person name="Scarpelli C."/>
            <person name="Wincker P."/>
            <person name="Lander E.S."/>
            <person name="Weissenbach J."/>
            <person name="Roest Crollius H."/>
        </authorList>
    </citation>
    <scope>NUCLEOTIDE SEQUENCE [LARGE SCALE GENOMIC DNA]</scope>
</reference>
<protein>
    <submittedName>
        <fullName evidence="3">Serine hydrolase like</fullName>
    </submittedName>
</protein>
<evidence type="ECO:0000256" key="2">
    <source>
        <dbReference type="ARBA" id="ARBA00022801"/>
    </source>
</evidence>
<dbReference type="PANTHER" id="PTHR43798">
    <property type="entry name" value="MONOACYLGLYCEROL LIPASE"/>
    <property type="match status" value="1"/>
</dbReference>
<dbReference type="GO" id="GO:0016787">
    <property type="term" value="F:hydrolase activity"/>
    <property type="evidence" value="ECO:0007669"/>
    <property type="project" value="UniProtKB-KW"/>
</dbReference>
<dbReference type="InterPro" id="IPR050266">
    <property type="entry name" value="AB_hydrolase_sf"/>
</dbReference>
<comment type="similarity">
    <text evidence="1">Belongs to the AB hydrolase superfamily.</text>
</comment>
<sequence>LVDAKAKVKALLSELSVPVPWGEIRGKIWGPHHGHPVLCLHGWADNCGSFNTLIPLLPKGNGPAAISVCANGMVDNFFFSKGTAVHMGEYSIVHHKSGGHVAGMFSALYPEMVDALIFLDCFWVLPTDSKDLPDKMRQGIEEIIQFDKKPKEKIRVYTYENAVKRLLAANSSLSTASVHILLERGLVQVENGFVFSRDLRVNFKNIVRLSLEQSLEMLSRIQASVLAVLAQDGCYKSLSEPSQNNFTSTLLQFLRDRNHTVVTVAGDHHTHLNTPEVVASLISEFLQKIKSITSTTC</sequence>
<accession>H3CIY8</accession>
<dbReference type="Ensembl" id="ENSTNIT00000008382.1">
    <property type="protein sequence ID" value="ENSTNIP00000008216.1"/>
    <property type="gene ID" value="ENSTNIG00000005517.1"/>
</dbReference>
<organism evidence="3 4">
    <name type="scientific">Tetraodon nigroviridis</name>
    <name type="common">Spotted green pufferfish</name>
    <name type="synonym">Chelonodon nigroviridis</name>
    <dbReference type="NCBI Taxonomy" id="99883"/>
    <lineage>
        <taxon>Eukaryota</taxon>
        <taxon>Metazoa</taxon>
        <taxon>Chordata</taxon>
        <taxon>Craniata</taxon>
        <taxon>Vertebrata</taxon>
        <taxon>Euteleostomi</taxon>
        <taxon>Actinopterygii</taxon>
        <taxon>Neopterygii</taxon>
        <taxon>Teleostei</taxon>
        <taxon>Neoteleostei</taxon>
        <taxon>Acanthomorphata</taxon>
        <taxon>Eupercaria</taxon>
        <taxon>Tetraodontiformes</taxon>
        <taxon>Tetradontoidea</taxon>
        <taxon>Tetraodontidae</taxon>
        <taxon>Tetraodon</taxon>
    </lineage>
</organism>
<keyword evidence="4" id="KW-1185">Reference proteome</keyword>
<dbReference type="InterPro" id="IPR029058">
    <property type="entry name" value="AB_hydrolase_fold"/>
</dbReference>
<proteinExistence type="inferred from homology"/>
<dbReference type="SUPFAM" id="SSF53474">
    <property type="entry name" value="alpha/beta-Hydrolases"/>
    <property type="match status" value="1"/>
</dbReference>
<name>H3CIY8_TETNG</name>
<dbReference type="AlphaFoldDB" id="H3CIY8"/>
<reference evidence="3" key="3">
    <citation type="submission" date="2025-09" db="UniProtKB">
        <authorList>
            <consortium name="Ensembl"/>
        </authorList>
    </citation>
    <scope>IDENTIFICATION</scope>
</reference>